<comment type="caution">
    <text evidence="1">The sequence shown here is derived from an EMBL/GenBank/DDBJ whole genome shotgun (WGS) entry which is preliminary data.</text>
</comment>
<dbReference type="Proteomes" id="UP000809789">
    <property type="component" value="Unassembled WGS sequence"/>
</dbReference>
<organism evidence="1 2">
    <name type="scientific">Elsinoe batatas</name>
    <dbReference type="NCBI Taxonomy" id="2601811"/>
    <lineage>
        <taxon>Eukaryota</taxon>
        <taxon>Fungi</taxon>
        <taxon>Dikarya</taxon>
        <taxon>Ascomycota</taxon>
        <taxon>Pezizomycotina</taxon>
        <taxon>Dothideomycetes</taxon>
        <taxon>Dothideomycetidae</taxon>
        <taxon>Myriangiales</taxon>
        <taxon>Elsinoaceae</taxon>
        <taxon>Elsinoe</taxon>
    </lineage>
</organism>
<gene>
    <name evidence="1" type="ORF">KVT40_001818</name>
</gene>
<dbReference type="OrthoDB" id="10489423at2759"/>
<name>A0A8K0L5P8_9PEZI</name>
<dbReference type="EMBL" id="JAESVG020000002">
    <property type="protein sequence ID" value="KAG8630199.1"/>
    <property type="molecule type" value="Genomic_DNA"/>
</dbReference>
<dbReference type="AlphaFoldDB" id="A0A8K0L5P8"/>
<sequence>MLCFLYRSNNCLLVALSYPNSCIGDMTSAFPACILVWLETRASHSGPTIVDIRSSRLVVESLSHPSASPHNFLSG</sequence>
<evidence type="ECO:0000313" key="2">
    <source>
        <dbReference type="Proteomes" id="UP000809789"/>
    </source>
</evidence>
<reference evidence="1" key="1">
    <citation type="submission" date="2021-07" db="EMBL/GenBank/DDBJ databases">
        <title>Elsinoe batatas strain:CRI-CJ2 Genome sequencing and assembly.</title>
        <authorList>
            <person name="Huang L."/>
        </authorList>
    </citation>
    <scope>NUCLEOTIDE SEQUENCE</scope>
    <source>
        <strain evidence="1">CRI-CJ2</strain>
    </source>
</reference>
<proteinExistence type="predicted"/>
<evidence type="ECO:0000313" key="1">
    <source>
        <dbReference type="EMBL" id="KAG8630199.1"/>
    </source>
</evidence>
<protein>
    <submittedName>
        <fullName evidence="1">Uncharacterized protein</fullName>
    </submittedName>
</protein>
<keyword evidence="2" id="KW-1185">Reference proteome</keyword>
<accession>A0A8K0L5P8</accession>